<dbReference type="Gene3D" id="3.90.550.10">
    <property type="entry name" value="Spore Coat Polysaccharide Biosynthesis Protein SpsA, Chain A"/>
    <property type="match status" value="1"/>
</dbReference>
<dbReference type="PANTHER" id="PTHR36529">
    <property type="entry name" value="SLL1095 PROTEIN"/>
    <property type="match status" value="1"/>
</dbReference>
<organism evidence="1 2">
    <name type="scientific">Natronorubrum tibetense GA33</name>
    <dbReference type="NCBI Taxonomy" id="1114856"/>
    <lineage>
        <taxon>Archaea</taxon>
        <taxon>Methanobacteriati</taxon>
        <taxon>Methanobacteriota</taxon>
        <taxon>Stenosarchaea group</taxon>
        <taxon>Halobacteria</taxon>
        <taxon>Halobacteriales</taxon>
        <taxon>Natrialbaceae</taxon>
        <taxon>Natronorubrum</taxon>
    </lineage>
</organism>
<keyword evidence="2" id="KW-1185">Reference proteome</keyword>
<dbReference type="InterPro" id="IPR029044">
    <property type="entry name" value="Nucleotide-diphossugar_trans"/>
</dbReference>
<protein>
    <submittedName>
        <fullName evidence="1">Uncharacterized protein</fullName>
    </submittedName>
</protein>
<dbReference type="eggNOG" id="arCOG04551">
    <property type="taxonomic scope" value="Archaea"/>
</dbReference>
<reference evidence="1 2" key="1">
    <citation type="journal article" date="2014" name="PLoS Genet.">
        <title>Phylogenetically driven sequencing of extremely halophilic archaea reveals strategies for static and dynamic osmo-response.</title>
        <authorList>
            <person name="Becker E.A."/>
            <person name="Seitzer P.M."/>
            <person name="Tritt A."/>
            <person name="Larsen D."/>
            <person name="Krusor M."/>
            <person name="Yao A.I."/>
            <person name="Wu D."/>
            <person name="Madern D."/>
            <person name="Eisen J.A."/>
            <person name="Darling A.E."/>
            <person name="Facciotti M.T."/>
        </authorList>
    </citation>
    <scope>NUCLEOTIDE SEQUENCE [LARGE SCALE GENOMIC DNA]</scope>
    <source>
        <strain evidence="1 2">GA33</strain>
    </source>
</reference>
<dbReference type="EMBL" id="AOHW01000042">
    <property type="protein sequence ID" value="ELY38555.1"/>
    <property type="molecule type" value="Genomic_DNA"/>
</dbReference>
<gene>
    <name evidence="1" type="ORF">C496_18072</name>
</gene>
<sequence length="292" mass="30736">MRHRTGEWQRFPHSIGVYDGETAAGSAAFKTDGHRDPGMKVVVPVDPPREGLVLSSLVDRTPLSDAEACGLYEAAVVDVLRAVASSGGELLVNYRDSETLPDEYDGGDPENEVRGLTAAALGEFSEDTDGTDGEIRFERQVGSSRTARVGNTVTHLLEREEAGSVGVLEPTVPLVGRTHIDGAAMSTRRHDVVLGPSSEGRTYLAAFGEPIDFGDAYAAPEVATLTERAREAGLGVGFAPMRPTVATPAGLRSTVALLEAQRIAEKPGAEATAAVVDELGLEVGADESLERA</sequence>
<evidence type="ECO:0000313" key="2">
    <source>
        <dbReference type="Proteomes" id="UP000011599"/>
    </source>
</evidence>
<dbReference type="InterPro" id="IPR018641">
    <property type="entry name" value="Trfase_1_rSAM/seldom-assoc"/>
</dbReference>
<proteinExistence type="predicted"/>
<evidence type="ECO:0000313" key="1">
    <source>
        <dbReference type="EMBL" id="ELY38555.1"/>
    </source>
</evidence>
<name>L9VMX6_9EURY</name>
<dbReference type="PANTHER" id="PTHR36529:SF1">
    <property type="entry name" value="GLYCOSYLTRANSFERASE"/>
    <property type="match status" value="1"/>
</dbReference>
<dbReference type="AlphaFoldDB" id="L9VMX6"/>
<dbReference type="Proteomes" id="UP000011599">
    <property type="component" value="Unassembled WGS sequence"/>
</dbReference>
<comment type="caution">
    <text evidence="1">The sequence shown here is derived from an EMBL/GenBank/DDBJ whole genome shotgun (WGS) entry which is preliminary data.</text>
</comment>
<accession>L9VMX6</accession>
<dbReference type="PATRIC" id="fig|1114856.3.peg.3750"/>